<feature type="domain" description="GCVT N-terminal" evidence="9">
    <location>
        <begin position="9"/>
        <end position="267"/>
    </location>
</feature>
<gene>
    <name evidence="7" type="primary">gcvT</name>
    <name evidence="11" type="ORF">AT15_08865</name>
</gene>
<comment type="caution">
    <text evidence="11">The sequence shown here is derived from an EMBL/GenBank/DDBJ whole genome shotgun (WGS) entry which is preliminary data.</text>
</comment>
<dbReference type="Gene3D" id="2.40.30.110">
    <property type="entry name" value="Aminomethyltransferase beta-barrel domains"/>
    <property type="match status" value="1"/>
</dbReference>
<dbReference type="GO" id="GO:0005829">
    <property type="term" value="C:cytosol"/>
    <property type="evidence" value="ECO:0007669"/>
    <property type="project" value="TreeGrafter"/>
</dbReference>
<dbReference type="Proteomes" id="UP000077339">
    <property type="component" value="Unassembled WGS sequence"/>
</dbReference>
<name>A0A176K1S4_9BACT</name>
<keyword evidence="12" id="KW-1185">Reference proteome</keyword>
<sequence>MGDLKKTPLYHEHLRLGARMVEFGGWEMPVQYESIIEEHKAVRTVAGLFDVSHMGEISIKGNDAVAFADYLVTNSVSTLKNGEICYTPMCNEKGGVVDDLLVYRISNSEVMLVVNASNIDKDYNWVLERAKDRDFSITLSNISNQTAQLAFQGPKAEEILKEISQVMLDEISFYHFTRGKVNGIDCIVSRTGYTGEDGFELYVSTEAAVPLWRKILEVGASYGVKPAGLGARDLLRFEACYMLYGNELTDEITPLEAGLKWAVKFEKEFYGRQALLEQREKGLEKRLRGLELLDKGIARHGYEIYADDKNIGWVSSGMLSPSTGKRLALAYVKKSYWKAGTEVFVKIRNKLVKAQVVKTPFYRGSVKSKA</sequence>
<evidence type="ECO:0000256" key="2">
    <source>
        <dbReference type="ARBA" id="ARBA00012616"/>
    </source>
</evidence>
<dbReference type="NCBIfam" id="TIGR00528">
    <property type="entry name" value="gcvT"/>
    <property type="match status" value="1"/>
</dbReference>
<dbReference type="PANTHER" id="PTHR43757">
    <property type="entry name" value="AMINOMETHYLTRANSFERASE"/>
    <property type="match status" value="1"/>
</dbReference>
<keyword evidence="3 7" id="KW-0032">Aminotransferase</keyword>
<evidence type="ECO:0000256" key="7">
    <source>
        <dbReference type="HAMAP-Rule" id="MF_00259"/>
    </source>
</evidence>
<comment type="subunit">
    <text evidence="7">The glycine cleavage system is composed of four proteins: P, T, L and H.</text>
</comment>
<accession>A0A176K1S4</accession>
<dbReference type="EMBL" id="JFHK01000005">
    <property type="protein sequence ID" value="OAA31076.1"/>
    <property type="molecule type" value="Genomic_DNA"/>
</dbReference>
<dbReference type="GO" id="GO:0004047">
    <property type="term" value="F:aminomethyltransferase activity"/>
    <property type="evidence" value="ECO:0007669"/>
    <property type="project" value="UniProtKB-UniRule"/>
</dbReference>
<dbReference type="AlphaFoldDB" id="A0A176K1S4"/>
<dbReference type="InterPro" id="IPR028896">
    <property type="entry name" value="GcvT/YgfZ/DmdA"/>
</dbReference>
<comment type="function">
    <text evidence="7">The glycine cleavage system catalyzes the degradation of glycine.</text>
</comment>
<comment type="catalytic activity">
    <reaction evidence="6 7">
        <text>N(6)-[(R)-S(8)-aminomethyldihydrolipoyl]-L-lysyl-[protein] + (6S)-5,6,7,8-tetrahydrofolate = N(6)-[(R)-dihydrolipoyl]-L-lysyl-[protein] + (6R)-5,10-methylene-5,6,7,8-tetrahydrofolate + NH4(+)</text>
        <dbReference type="Rhea" id="RHEA:16945"/>
        <dbReference type="Rhea" id="RHEA-COMP:10475"/>
        <dbReference type="Rhea" id="RHEA-COMP:10492"/>
        <dbReference type="ChEBI" id="CHEBI:15636"/>
        <dbReference type="ChEBI" id="CHEBI:28938"/>
        <dbReference type="ChEBI" id="CHEBI:57453"/>
        <dbReference type="ChEBI" id="CHEBI:83100"/>
        <dbReference type="ChEBI" id="CHEBI:83143"/>
        <dbReference type="EC" id="2.1.2.10"/>
    </reaction>
</comment>
<dbReference type="InterPro" id="IPR022903">
    <property type="entry name" value="GcvT_bac"/>
</dbReference>
<evidence type="ECO:0000256" key="4">
    <source>
        <dbReference type="ARBA" id="ARBA00022679"/>
    </source>
</evidence>
<protein>
    <recommendedName>
        <fullName evidence="2 7">Aminomethyltransferase</fullName>
        <ecNumber evidence="2 7">2.1.2.10</ecNumber>
    </recommendedName>
    <alternativeName>
        <fullName evidence="5 7">Glycine cleavage system T protein</fullName>
    </alternativeName>
</protein>
<dbReference type="HAMAP" id="MF_00259">
    <property type="entry name" value="GcvT"/>
    <property type="match status" value="1"/>
</dbReference>
<evidence type="ECO:0000259" key="10">
    <source>
        <dbReference type="Pfam" id="PF08669"/>
    </source>
</evidence>
<evidence type="ECO:0000313" key="11">
    <source>
        <dbReference type="EMBL" id="OAA31076.1"/>
    </source>
</evidence>
<evidence type="ECO:0000256" key="5">
    <source>
        <dbReference type="ARBA" id="ARBA00031395"/>
    </source>
</evidence>
<proteinExistence type="inferred from homology"/>
<dbReference type="PANTHER" id="PTHR43757:SF2">
    <property type="entry name" value="AMINOMETHYLTRANSFERASE, MITOCHONDRIAL"/>
    <property type="match status" value="1"/>
</dbReference>
<evidence type="ECO:0000256" key="3">
    <source>
        <dbReference type="ARBA" id="ARBA00022576"/>
    </source>
</evidence>
<dbReference type="Pfam" id="PF01571">
    <property type="entry name" value="GCV_T"/>
    <property type="match status" value="1"/>
</dbReference>
<dbReference type="STRING" id="1453497.AT15_08865"/>
<dbReference type="RefSeq" id="WP_068346892.1">
    <property type="nucleotide sequence ID" value="NZ_JFHK01000005.1"/>
</dbReference>
<dbReference type="InterPro" id="IPR027266">
    <property type="entry name" value="TrmE/GcvT-like"/>
</dbReference>
<dbReference type="GO" id="GO:0019464">
    <property type="term" value="P:glycine decarboxylation via glycine cleavage system"/>
    <property type="evidence" value="ECO:0007669"/>
    <property type="project" value="UniProtKB-UniRule"/>
</dbReference>
<dbReference type="GO" id="GO:0008483">
    <property type="term" value="F:transaminase activity"/>
    <property type="evidence" value="ECO:0007669"/>
    <property type="project" value="UniProtKB-KW"/>
</dbReference>
<dbReference type="SUPFAM" id="SSF101790">
    <property type="entry name" value="Aminomethyltransferase beta-barrel domain"/>
    <property type="match status" value="1"/>
</dbReference>
<dbReference type="FunFam" id="3.30.70.1400:FF:000001">
    <property type="entry name" value="Aminomethyltransferase"/>
    <property type="match status" value="1"/>
</dbReference>
<dbReference type="SUPFAM" id="SSF103025">
    <property type="entry name" value="Folate-binding domain"/>
    <property type="match status" value="1"/>
</dbReference>
<feature type="binding site" evidence="8">
    <location>
        <position position="200"/>
    </location>
    <ligand>
        <name>substrate</name>
    </ligand>
</feature>
<evidence type="ECO:0000313" key="12">
    <source>
        <dbReference type="Proteomes" id="UP000077339"/>
    </source>
</evidence>
<dbReference type="InterPro" id="IPR013977">
    <property type="entry name" value="GcvT_C"/>
</dbReference>
<organism evidence="11 12">
    <name type="scientific">Kosmotoga arenicorallina S304</name>
    <dbReference type="NCBI Taxonomy" id="1453497"/>
    <lineage>
        <taxon>Bacteria</taxon>
        <taxon>Thermotogati</taxon>
        <taxon>Thermotogota</taxon>
        <taxon>Thermotogae</taxon>
        <taxon>Kosmotogales</taxon>
        <taxon>Kosmotogaceae</taxon>
        <taxon>Kosmotoga</taxon>
    </lineage>
</organism>
<reference evidence="11 12" key="1">
    <citation type="submission" date="2014-02" db="EMBL/GenBank/DDBJ databases">
        <title>Kosmotoga genome sequencing.</title>
        <authorList>
            <person name="Pollo S.M."/>
            <person name="Charchuk R."/>
            <person name="Nesbo C.L."/>
        </authorList>
    </citation>
    <scope>NUCLEOTIDE SEQUENCE [LARGE SCALE GENOMIC DNA]</scope>
    <source>
        <strain evidence="11 12">S304</strain>
    </source>
</reference>
<dbReference type="Pfam" id="PF08669">
    <property type="entry name" value="GCV_T_C"/>
    <property type="match status" value="1"/>
</dbReference>
<evidence type="ECO:0000256" key="1">
    <source>
        <dbReference type="ARBA" id="ARBA00008609"/>
    </source>
</evidence>
<feature type="domain" description="Aminomethyltransferase C-terminal" evidence="10">
    <location>
        <begin position="285"/>
        <end position="362"/>
    </location>
</feature>
<evidence type="ECO:0000256" key="6">
    <source>
        <dbReference type="ARBA" id="ARBA00047665"/>
    </source>
</evidence>
<dbReference type="Gene3D" id="3.30.70.1400">
    <property type="entry name" value="Aminomethyltransferase beta-barrel domains"/>
    <property type="match status" value="1"/>
</dbReference>
<dbReference type="OrthoDB" id="9774591at2"/>
<dbReference type="InterPro" id="IPR006223">
    <property type="entry name" value="GcvT"/>
</dbReference>
<dbReference type="EC" id="2.1.2.10" evidence="2 7"/>
<dbReference type="GO" id="GO:0005960">
    <property type="term" value="C:glycine cleavage complex"/>
    <property type="evidence" value="ECO:0007669"/>
    <property type="project" value="InterPro"/>
</dbReference>
<dbReference type="Gene3D" id="3.30.1360.120">
    <property type="entry name" value="Probable tRNA modification gtpase trme, domain 1"/>
    <property type="match status" value="1"/>
</dbReference>
<dbReference type="InterPro" id="IPR006222">
    <property type="entry name" value="GCVT_N"/>
</dbReference>
<dbReference type="Gene3D" id="4.10.1250.10">
    <property type="entry name" value="Aminomethyltransferase fragment"/>
    <property type="match status" value="1"/>
</dbReference>
<dbReference type="NCBIfam" id="NF001567">
    <property type="entry name" value="PRK00389.1"/>
    <property type="match status" value="1"/>
</dbReference>
<dbReference type="InterPro" id="IPR029043">
    <property type="entry name" value="GcvT/YgfZ_C"/>
</dbReference>
<dbReference type="PIRSF" id="PIRSF006487">
    <property type="entry name" value="GcvT"/>
    <property type="match status" value="1"/>
</dbReference>
<comment type="similarity">
    <text evidence="1 7">Belongs to the GcvT family.</text>
</comment>
<keyword evidence="4 7" id="KW-0808">Transferase</keyword>
<dbReference type="FunFam" id="4.10.1250.10:FF:000001">
    <property type="entry name" value="Aminomethyltransferase"/>
    <property type="match status" value="1"/>
</dbReference>
<evidence type="ECO:0000259" key="9">
    <source>
        <dbReference type="Pfam" id="PF01571"/>
    </source>
</evidence>
<evidence type="ECO:0000256" key="8">
    <source>
        <dbReference type="PIRSR" id="PIRSR006487-1"/>
    </source>
</evidence>
<dbReference type="PATRIC" id="fig|1453497.3.peg.1756"/>
<dbReference type="FunFam" id="2.40.30.110:FF:000003">
    <property type="entry name" value="Aminomethyltransferase"/>
    <property type="match status" value="1"/>
</dbReference>